<dbReference type="Gene3D" id="1.20.1050.10">
    <property type="match status" value="1"/>
</dbReference>
<dbReference type="EC" id="2.5.1.18" evidence="1"/>
<dbReference type="SUPFAM" id="SSF52833">
    <property type="entry name" value="Thioredoxin-like"/>
    <property type="match status" value="1"/>
</dbReference>
<dbReference type="AlphaFoldDB" id="A0A562UX75"/>
<dbReference type="SFLD" id="SFLDG00358">
    <property type="entry name" value="Main_(cytGST)"/>
    <property type="match status" value="1"/>
</dbReference>
<evidence type="ECO:0000259" key="5">
    <source>
        <dbReference type="PROSITE" id="PS50405"/>
    </source>
</evidence>
<dbReference type="FunFam" id="3.40.30.10:FF:000156">
    <property type="entry name" value="Glutathione S-transferase 1"/>
    <property type="match status" value="1"/>
</dbReference>
<sequence length="226" mass="25734">MLTLHHLEYSQSFRILWLLEALHADYELKLYNRDPETNLAPDDYKALSPLGTAPVITDGDVVLAESNAIIDYILDSYPNNDLNPKAGHKDRARHLFWYHTSPGSLMPLQSIAMVLGLLETRSPWPISALLKAVFGQVRKMFLNPRMETLLGEMEKDLGAQPFFGGDNLTVADITLVYPMYAARDKGIFDNGFPNINAWFDRIEDLDSFKSARAKDNRDRIAFRFQN</sequence>
<dbReference type="OrthoDB" id="9810080at2"/>
<dbReference type="STRING" id="476157.GCA_001663155_01499"/>
<dbReference type="PANTHER" id="PTHR44051">
    <property type="entry name" value="GLUTATHIONE S-TRANSFERASE-RELATED"/>
    <property type="match status" value="1"/>
</dbReference>
<dbReference type="InterPro" id="IPR004046">
    <property type="entry name" value="GST_C"/>
</dbReference>
<comment type="catalytic activity">
    <reaction evidence="3">
        <text>RX + glutathione = an S-substituted glutathione + a halide anion + H(+)</text>
        <dbReference type="Rhea" id="RHEA:16437"/>
        <dbReference type="ChEBI" id="CHEBI:15378"/>
        <dbReference type="ChEBI" id="CHEBI:16042"/>
        <dbReference type="ChEBI" id="CHEBI:17792"/>
        <dbReference type="ChEBI" id="CHEBI:57925"/>
        <dbReference type="ChEBI" id="CHEBI:90779"/>
        <dbReference type="EC" id="2.5.1.18"/>
    </reaction>
</comment>
<evidence type="ECO:0000313" key="6">
    <source>
        <dbReference type="EMBL" id="TWJ10197.1"/>
    </source>
</evidence>
<proteinExistence type="predicted"/>
<dbReference type="GO" id="GO:0004364">
    <property type="term" value="F:glutathione transferase activity"/>
    <property type="evidence" value="ECO:0007669"/>
    <property type="project" value="UniProtKB-EC"/>
</dbReference>
<dbReference type="GO" id="GO:0004601">
    <property type="term" value="F:peroxidase activity"/>
    <property type="evidence" value="ECO:0007669"/>
    <property type="project" value="UniProtKB-ARBA"/>
</dbReference>
<dbReference type="InterPro" id="IPR036282">
    <property type="entry name" value="Glutathione-S-Trfase_C_sf"/>
</dbReference>
<feature type="domain" description="GST N-terminal" evidence="4">
    <location>
        <begin position="1"/>
        <end position="81"/>
    </location>
</feature>
<evidence type="ECO:0000256" key="2">
    <source>
        <dbReference type="ARBA" id="ARBA00022679"/>
    </source>
</evidence>
<dbReference type="SFLD" id="SFLDS00019">
    <property type="entry name" value="Glutathione_Transferase_(cytos"/>
    <property type="match status" value="1"/>
</dbReference>
<dbReference type="Pfam" id="PF14497">
    <property type="entry name" value="GST_C_3"/>
    <property type="match status" value="1"/>
</dbReference>
<protein>
    <recommendedName>
        <fullName evidence="1">glutathione transferase</fullName>
        <ecNumber evidence="1">2.5.1.18</ecNumber>
    </recommendedName>
</protein>
<dbReference type="PROSITE" id="PS50405">
    <property type="entry name" value="GST_CTER"/>
    <property type="match status" value="1"/>
</dbReference>
<dbReference type="GO" id="GO:0005737">
    <property type="term" value="C:cytoplasm"/>
    <property type="evidence" value="ECO:0007669"/>
    <property type="project" value="UniProtKB-ARBA"/>
</dbReference>
<dbReference type="EMBL" id="VLLK01000001">
    <property type="protein sequence ID" value="TWJ10197.1"/>
    <property type="molecule type" value="Genomic_DNA"/>
</dbReference>
<dbReference type="InterPro" id="IPR004045">
    <property type="entry name" value="Glutathione_S-Trfase_N"/>
</dbReference>
<evidence type="ECO:0000313" key="7">
    <source>
        <dbReference type="Proteomes" id="UP000320547"/>
    </source>
</evidence>
<keyword evidence="2 6" id="KW-0808">Transferase</keyword>
<evidence type="ECO:0000256" key="1">
    <source>
        <dbReference type="ARBA" id="ARBA00012452"/>
    </source>
</evidence>
<dbReference type="InterPro" id="IPR036249">
    <property type="entry name" value="Thioredoxin-like_sf"/>
</dbReference>
<dbReference type="PANTHER" id="PTHR44051:SF9">
    <property type="entry name" value="GLUTATHIONE S-TRANSFERASE 1"/>
    <property type="match status" value="1"/>
</dbReference>
<dbReference type="Pfam" id="PF02798">
    <property type="entry name" value="GST_N"/>
    <property type="match status" value="1"/>
</dbReference>
<dbReference type="InterPro" id="IPR010987">
    <property type="entry name" value="Glutathione-S-Trfase_C-like"/>
</dbReference>
<dbReference type="Gene3D" id="3.40.30.10">
    <property type="entry name" value="Glutaredoxin"/>
    <property type="match status" value="1"/>
</dbReference>
<gene>
    <name evidence="6" type="ORF">JN10_1857</name>
</gene>
<dbReference type="SUPFAM" id="SSF47616">
    <property type="entry name" value="GST C-terminal domain-like"/>
    <property type="match status" value="1"/>
</dbReference>
<feature type="domain" description="GST C-terminal" evidence="5">
    <location>
        <begin position="87"/>
        <end position="224"/>
    </location>
</feature>
<dbReference type="Proteomes" id="UP000320547">
    <property type="component" value="Unassembled WGS sequence"/>
</dbReference>
<name>A0A562UX75_9SPHN</name>
<reference evidence="6 7" key="1">
    <citation type="submission" date="2019-07" db="EMBL/GenBank/DDBJ databases">
        <title>Genomic Encyclopedia of Archaeal and Bacterial Type Strains, Phase II (KMG-II): from individual species to whole genera.</title>
        <authorList>
            <person name="Goeker M."/>
        </authorList>
    </citation>
    <scope>NUCLEOTIDE SEQUENCE [LARGE SCALE GENOMIC DNA]</scope>
    <source>
        <strain evidence="6 7">ATCC BAA-2084</strain>
    </source>
</reference>
<dbReference type="InterPro" id="IPR040079">
    <property type="entry name" value="Glutathione_S-Trfase"/>
</dbReference>
<accession>A0A562UX75</accession>
<evidence type="ECO:0000256" key="3">
    <source>
        <dbReference type="ARBA" id="ARBA00047960"/>
    </source>
</evidence>
<dbReference type="RefSeq" id="WP_067599335.1">
    <property type="nucleotide sequence ID" value="NZ_CP015963.1"/>
</dbReference>
<comment type="caution">
    <text evidence="6">The sequence shown here is derived from an EMBL/GenBank/DDBJ whole genome shotgun (WGS) entry which is preliminary data.</text>
</comment>
<evidence type="ECO:0000259" key="4">
    <source>
        <dbReference type="PROSITE" id="PS50404"/>
    </source>
</evidence>
<keyword evidence="7" id="KW-1185">Reference proteome</keyword>
<dbReference type="CDD" id="cd03046">
    <property type="entry name" value="GST_N_GTT1_like"/>
    <property type="match status" value="1"/>
</dbReference>
<organism evidence="6 7">
    <name type="scientific">Altererythrobacter ishigakiensis</name>
    <dbReference type="NCBI Taxonomy" id="476157"/>
    <lineage>
        <taxon>Bacteria</taxon>
        <taxon>Pseudomonadati</taxon>
        <taxon>Pseudomonadota</taxon>
        <taxon>Alphaproteobacteria</taxon>
        <taxon>Sphingomonadales</taxon>
        <taxon>Erythrobacteraceae</taxon>
        <taxon>Altererythrobacter</taxon>
    </lineage>
</organism>
<dbReference type="SFLD" id="SFLDG01150">
    <property type="entry name" value="Main.1:_Beta-like"/>
    <property type="match status" value="1"/>
</dbReference>
<dbReference type="PROSITE" id="PS50404">
    <property type="entry name" value="GST_NTER"/>
    <property type="match status" value="1"/>
</dbReference>